<reference evidence="1" key="1">
    <citation type="submission" date="2021-03" db="EMBL/GenBank/DDBJ databases">
        <authorList>
            <consortium name="DOE Joint Genome Institute"/>
            <person name="Ahrendt S."/>
            <person name="Looney B.P."/>
            <person name="Miyauchi S."/>
            <person name="Morin E."/>
            <person name="Drula E."/>
            <person name="Courty P.E."/>
            <person name="Chicoki N."/>
            <person name="Fauchery L."/>
            <person name="Kohler A."/>
            <person name="Kuo A."/>
            <person name="Labutti K."/>
            <person name="Pangilinan J."/>
            <person name="Lipzen A."/>
            <person name="Riley R."/>
            <person name="Andreopoulos W."/>
            <person name="He G."/>
            <person name="Johnson J."/>
            <person name="Barry K.W."/>
            <person name="Grigoriev I.V."/>
            <person name="Nagy L."/>
            <person name="Hibbett D."/>
            <person name="Henrissat B."/>
            <person name="Matheny P.B."/>
            <person name="Labbe J."/>
            <person name="Martin F."/>
        </authorList>
    </citation>
    <scope>NUCLEOTIDE SEQUENCE</scope>
    <source>
        <strain evidence="1">HHB10654</strain>
    </source>
</reference>
<feature type="non-terminal residue" evidence="1">
    <location>
        <position position="1"/>
    </location>
</feature>
<comment type="caution">
    <text evidence="1">The sequence shown here is derived from an EMBL/GenBank/DDBJ whole genome shotgun (WGS) entry which is preliminary data.</text>
</comment>
<feature type="non-terminal residue" evidence="1">
    <location>
        <position position="61"/>
    </location>
</feature>
<sequence length="61" mass="6990">LGGSGTRIEKARRIMIQIVNALTVKLEIGGPMACLYILDHFDHYTSHTFKTFHWKPYVNEA</sequence>
<name>A0ACB8SGK6_9AGAM</name>
<dbReference type="EMBL" id="MU277317">
    <property type="protein sequence ID" value="KAI0055031.1"/>
    <property type="molecule type" value="Genomic_DNA"/>
</dbReference>
<proteinExistence type="predicted"/>
<evidence type="ECO:0000313" key="1">
    <source>
        <dbReference type="EMBL" id="KAI0055031.1"/>
    </source>
</evidence>
<reference evidence="1" key="2">
    <citation type="journal article" date="2022" name="New Phytol.">
        <title>Evolutionary transition to the ectomycorrhizal habit in the genomes of a hyperdiverse lineage of mushroom-forming fungi.</title>
        <authorList>
            <person name="Looney B."/>
            <person name="Miyauchi S."/>
            <person name="Morin E."/>
            <person name="Drula E."/>
            <person name="Courty P.E."/>
            <person name="Kohler A."/>
            <person name="Kuo A."/>
            <person name="LaButti K."/>
            <person name="Pangilinan J."/>
            <person name="Lipzen A."/>
            <person name="Riley R."/>
            <person name="Andreopoulos W."/>
            <person name="He G."/>
            <person name="Johnson J."/>
            <person name="Nolan M."/>
            <person name="Tritt A."/>
            <person name="Barry K.W."/>
            <person name="Grigoriev I.V."/>
            <person name="Nagy L.G."/>
            <person name="Hibbett D."/>
            <person name="Henrissat B."/>
            <person name="Matheny P.B."/>
            <person name="Labbe J."/>
            <person name="Martin F.M."/>
        </authorList>
    </citation>
    <scope>NUCLEOTIDE SEQUENCE</scope>
    <source>
        <strain evidence="1">HHB10654</strain>
    </source>
</reference>
<gene>
    <name evidence="1" type="ORF">BV25DRAFT_1770075</name>
</gene>
<accession>A0ACB8SGK6</accession>
<protein>
    <submittedName>
        <fullName evidence="1">Uncharacterized protein</fullName>
    </submittedName>
</protein>
<keyword evidence="2" id="KW-1185">Reference proteome</keyword>
<evidence type="ECO:0000313" key="2">
    <source>
        <dbReference type="Proteomes" id="UP000814140"/>
    </source>
</evidence>
<dbReference type="Proteomes" id="UP000814140">
    <property type="component" value="Unassembled WGS sequence"/>
</dbReference>
<organism evidence="1 2">
    <name type="scientific">Artomyces pyxidatus</name>
    <dbReference type="NCBI Taxonomy" id="48021"/>
    <lineage>
        <taxon>Eukaryota</taxon>
        <taxon>Fungi</taxon>
        <taxon>Dikarya</taxon>
        <taxon>Basidiomycota</taxon>
        <taxon>Agaricomycotina</taxon>
        <taxon>Agaricomycetes</taxon>
        <taxon>Russulales</taxon>
        <taxon>Auriscalpiaceae</taxon>
        <taxon>Artomyces</taxon>
    </lineage>
</organism>